<sequence>MKPREFFPNMPDEVFEIWLAPLIEGKGWPFKTVEDDLQATNWRYVLGIDFTLRQWIDCTWELIDINLPQSKFTNGSISMATAIVGNAAYGKLTDTANVENTKERFQSCVSYIKEHGNIPTPIILTRINDGFSVMDGNHRLAAILFTVNPLDIVIKAWVANINLTIV</sequence>
<dbReference type="RefSeq" id="WP_348390577.1">
    <property type="nucleotide sequence ID" value="NZ_CP134145.1"/>
</dbReference>
<name>A0ABY9TT10_9GAMM</name>
<accession>A0ABY9TT10</accession>
<evidence type="ECO:0008006" key="3">
    <source>
        <dbReference type="Google" id="ProtNLM"/>
    </source>
</evidence>
<dbReference type="InterPro" id="IPR036086">
    <property type="entry name" value="ParB/Sulfiredoxin_sf"/>
</dbReference>
<keyword evidence="2" id="KW-1185">Reference proteome</keyword>
<gene>
    <name evidence="1" type="ORF">RGQ13_15120</name>
</gene>
<dbReference type="SUPFAM" id="SSF110849">
    <property type="entry name" value="ParB/Sulfiredoxin"/>
    <property type="match status" value="1"/>
</dbReference>
<protein>
    <recommendedName>
        <fullName evidence="3">ParB/Sulfiredoxin domain-containing protein</fullName>
    </recommendedName>
</protein>
<evidence type="ECO:0000313" key="2">
    <source>
        <dbReference type="Proteomes" id="UP001258994"/>
    </source>
</evidence>
<dbReference type="Proteomes" id="UP001258994">
    <property type="component" value="Chromosome"/>
</dbReference>
<dbReference type="Gene3D" id="3.90.1530.10">
    <property type="entry name" value="Conserved hypothetical protein from pyrococcus furiosus pfu- 392566-001, ParB domain"/>
    <property type="match status" value="1"/>
</dbReference>
<evidence type="ECO:0000313" key="1">
    <source>
        <dbReference type="EMBL" id="WNC71443.1"/>
    </source>
</evidence>
<dbReference type="EMBL" id="CP134145">
    <property type="protein sequence ID" value="WNC71443.1"/>
    <property type="molecule type" value="Genomic_DNA"/>
</dbReference>
<proteinExistence type="predicted"/>
<reference evidence="2" key="1">
    <citation type="submission" date="2023-09" db="EMBL/GenBank/DDBJ databases">
        <authorList>
            <person name="Li S."/>
            <person name="Li X."/>
            <person name="Zhang C."/>
            <person name="Zhao Z."/>
        </authorList>
    </citation>
    <scope>NUCLEOTIDE SEQUENCE [LARGE SCALE GENOMIC DNA]</scope>
    <source>
        <strain evidence="2">SQ149</strain>
    </source>
</reference>
<organism evidence="1 2">
    <name type="scientific">Thalassotalea psychrophila</name>
    <dbReference type="NCBI Taxonomy" id="3065647"/>
    <lineage>
        <taxon>Bacteria</taxon>
        <taxon>Pseudomonadati</taxon>
        <taxon>Pseudomonadota</taxon>
        <taxon>Gammaproteobacteria</taxon>
        <taxon>Alteromonadales</taxon>
        <taxon>Colwelliaceae</taxon>
        <taxon>Thalassotalea</taxon>
    </lineage>
</organism>